<protein>
    <submittedName>
        <fullName evidence="1">Uncharacterized protein</fullName>
    </submittedName>
</protein>
<evidence type="ECO:0000313" key="2">
    <source>
        <dbReference type="Proteomes" id="UP000192758"/>
    </source>
</evidence>
<accession>A0A1W0E8N1</accession>
<name>A0A1W0E8N1_9MICR</name>
<organism evidence="1 2">
    <name type="scientific">Ecytonucleospora hepatopenaei</name>
    <dbReference type="NCBI Taxonomy" id="646526"/>
    <lineage>
        <taxon>Eukaryota</taxon>
        <taxon>Fungi</taxon>
        <taxon>Fungi incertae sedis</taxon>
        <taxon>Microsporidia</taxon>
        <taxon>Enterocytozoonidae</taxon>
        <taxon>Ecytonucleospora</taxon>
    </lineage>
</organism>
<keyword evidence="2" id="KW-1185">Reference proteome</keyword>
<proteinExistence type="predicted"/>
<dbReference type="OrthoDB" id="2187549at2759"/>
<dbReference type="EMBL" id="MNPJ01000007">
    <property type="protein sequence ID" value="OQS55562.1"/>
    <property type="molecule type" value="Genomic_DNA"/>
</dbReference>
<sequence length="118" mass="13806">MKLFTIKLLKCIKCETNKFMKVEACKIEEVEENLTEDKKEALLKIIRKDLETEDEISTFLSDFKEYSDVDAIEFISKEKEAENKMIDLFYKRNIIEGSIICVECGDEKKIENGILKLL</sequence>
<dbReference type="Proteomes" id="UP000192758">
    <property type="component" value="Unassembled WGS sequence"/>
</dbReference>
<dbReference type="VEuPathDB" id="MicrosporidiaDB:EHP00_638"/>
<dbReference type="AlphaFoldDB" id="A0A1W0E8N1"/>
<gene>
    <name evidence="1" type="ORF">EHP00_638</name>
</gene>
<evidence type="ECO:0000313" key="1">
    <source>
        <dbReference type="EMBL" id="OQS55562.1"/>
    </source>
</evidence>
<dbReference type="Gene3D" id="2.20.25.10">
    <property type="match status" value="1"/>
</dbReference>
<reference evidence="1 2" key="1">
    <citation type="journal article" date="2017" name="Environ. Microbiol.">
        <title>Decay of the glycolytic pathway and adaptation to intranuclear parasitism within Enterocytozoonidae microsporidia.</title>
        <authorList>
            <person name="Wiredu Boakye D."/>
            <person name="Jaroenlak P."/>
            <person name="Prachumwat A."/>
            <person name="Williams T.A."/>
            <person name="Bateman K.S."/>
            <person name="Itsathitphaisarn O."/>
            <person name="Sritunyalucksana K."/>
            <person name="Paszkiewicz K.H."/>
            <person name="Moore K.A."/>
            <person name="Stentiford G.D."/>
            <person name="Williams B.A."/>
        </authorList>
    </citation>
    <scope>NUCLEOTIDE SEQUENCE [LARGE SCALE GENOMIC DNA]</scope>
    <source>
        <strain evidence="1 2">TH1</strain>
    </source>
</reference>
<comment type="caution">
    <text evidence="1">The sequence shown here is derived from an EMBL/GenBank/DDBJ whole genome shotgun (WGS) entry which is preliminary data.</text>
</comment>